<dbReference type="STRING" id="1348624.GCA_001591545_01828"/>
<accession>A0A2X4W791</accession>
<dbReference type="AlphaFoldDB" id="A0A2X4W791"/>
<keyword evidence="2" id="KW-1185">Reference proteome</keyword>
<dbReference type="RefSeq" id="WP_066139997.1">
    <property type="nucleotide sequence ID" value="NZ_JAMATI010000001.1"/>
</dbReference>
<protein>
    <submittedName>
        <fullName evidence="1">ComK regulator</fullName>
    </submittedName>
</protein>
<dbReference type="KEGG" id="blen:NCTC4824_02780"/>
<gene>
    <name evidence="1" type="primary">ylbF</name>
    <name evidence="1" type="ORF">NCTC4824_02780</name>
</gene>
<sequence length="148" mass="16643">MLATIESIKLVEKAEMIGESIIASDIAKDYRHFYHKLQSDPETRKKIAEFVKMKDHYEDVQRFGRFHPDYKQIMTDTRLRKREMDMDENVANFRKAETELQSLLDEVSTLIGRSVSEHIKVPTGNPFFDSGSSCSGGCGTGGGCGCSA</sequence>
<dbReference type="Proteomes" id="UP000249134">
    <property type="component" value="Chromosome 1"/>
</dbReference>
<proteinExistence type="predicted"/>
<dbReference type="EMBL" id="LS483476">
    <property type="protein sequence ID" value="SQI60527.1"/>
    <property type="molecule type" value="Genomic_DNA"/>
</dbReference>
<evidence type="ECO:0000313" key="2">
    <source>
        <dbReference type="Proteomes" id="UP000249134"/>
    </source>
</evidence>
<dbReference type="Gene3D" id="1.20.1500.10">
    <property type="entry name" value="YheA/YmcA-like"/>
    <property type="match status" value="1"/>
</dbReference>
<dbReference type="SUPFAM" id="SSF158622">
    <property type="entry name" value="YheA/YmcA-like"/>
    <property type="match status" value="1"/>
</dbReference>
<name>A0A2X4W791_LEDLE</name>
<organism evidence="1 2">
    <name type="scientific">Lederbergia lenta</name>
    <name type="common">Bacillus lentus</name>
    <dbReference type="NCBI Taxonomy" id="1467"/>
    <lineage>
        <taxon>Bacteria</taxon>
        <taxon>Bacillati</taxon>
        <taxon>Bacillota</taxon>
        <taxon>Bacilli</taxon>
        <taxon>Bacillales</taxon>
        <taxon>Bacillaceae</taxon>
        <taxon>Lederbergia</taxon>
    </lineage>
</organism>
<dbReference type="InterPro" id="IPR023378">
    <property type="entry name" value="YheA/YmcA-like_dom_sf"/>
</dbReference>
<dbReference type="PANTHER" id="PTHR38448:SF2">
    <property type="entry name" value="REGULATORY PROTEIN YLBF"/>
    <property type="match status" value="1"/>
</dbReference>
<reference evidence="1 2" key="1">
    <citation type="submission" date="2018-06" db="EMBL/GenBank/DDBJ databases">
        <authorList>
            <consortium name="Pathogen Informatics"/>
            <person name="Doyle S."/>
        </authorList>
    </citation>
    <scope>NUCLEOTIDE SEQUENCE [LARGE SCALE GENOMIC DNA]</scope>
    <source>
        <strain evidence="1 2">NCTC4824</strain>
    </source>
</reference>
<dbReference type="InterPro" id="IPR052767">
    <property type="entry name" value="Bact_com_dev_regulator"/>
</dbReference>
<evidence type="ECO:0000313" key="1">
    <source>
        <dbReference type="EMBL" id="SQI60527.1"/>
    </source>
</evidence>
<dbReference type="InterPro" id="IPR010368">
    <property type="entry name" value="Com_YlbF"/>
</dbReference>
<dbReference type="PANTHER" id="PTHR38448">
    <property type="entry name" value="REGULATORY PROTEIN YLBF-RELATED"/>
    <property type="match status" value="1"/>
</dbReference>
<dbReference type="Pfam" id="PF06133">
    <property type="entry name" value="Com_YlbF"/>
    <property type="match status" value="1"/>
</dbReference>